<evidence type="ECO:0000313" key="5">
    <source>
        <dbReference type="Proteomes" id="UP001501083"/>
    </source>
</evidence>
<reference evidence="5" key="1">
    <citation type="journal article" date="2019" name="Int. J. Syst. Evol. Microbiol.">
        <title>The Global Catalogue of Microorganisms (GCM) 10K type strain sequencing project: providing services to taxonomists for standard genome sequencing and annotation.</title>
        <authorList>
            <consortium name="The Broad Institute Genomics Platform"/>
            <consortium name="The Broad Institute Genome Sequencing Center for Infectious Disease"/>
            <person name="Wu L."/>
            <person name="Ma J."/>
        </authorList>
    </citation>
    <scope>NUCLEOTIDE SEQUENCE [LARGE SCALE GENOMIC DNA]</scope>
    <source>
        <strain evidence="5">JCM 19212</strain>
    </source>
</reference>
<evidence type="ECO:0000313" key="4">
    <source>
        <dbReference type="EMBL" id="GAA5071841.1"/>
    </source>
</evidence>
<sequence length="265" mass="29114">MPLAIQRATPADLDAVVPLFDAYRQFYEQPSDLARARRFLEERLHNSESVILLATDQGRAAGFTQLYPTFSSVRTGRLWILNDLYVASDARRSGVGRALLDAAAAFAREDGAVGIALETTRDNATARALYSAAGWEEAQTQWYSLSFARPSAAIHGEALFSYGTLQDANVQQRLFGRTFTGAADALAGYRMDWLEERDPSAVSASGIVRHPIVRASGDPADRVPGTVLYLSAEEIAKADEYEAGDYRRVRVRLASGLDAWLYEEA</sequence>
<dbReference type="InterPro" id="IPR009288">
    <property type="entry name" value="AIG2-like_dom"/>
</dbReference>
<gene>
    <name evidence="4" type="ORF">GCM10025759_11380</name>
</gene>
<evidence type="ECO:0000256" key="1">
    <source>
        <dbReference type="ARBA" id="ARBA00022679"/>
    </source>
</evidence>
<comment type="caution">
    <text evidence="4">The sequence shown here is derived from an EMBL/GenBank/DDBJ whole genome shotgun (WGS) entry which is preliminary data.</text>
</comment>
<dbReference type="RefSeq" id="WP_158982395.1">
    <property type="nucleotide sequence ID" value="NZ_BAABKY010000001.1"/>
</dbReference>
<dbReference type="Proteomes" id="UP001501083">
    <property type="component" value="Unassembled WGS sequence"/>
</dbReference>
<dbReference type="InterPro" id="IPR013024">
    <property type="entry name" value="GGCT-like"/>
</dbReference>
<dbReference type="CDD" id="cd04301">
    <property type="entry name" value="NAT_SF"/>
    <property type="match status" value="1"/>
</dbReference>
<evidence type="ECO:0000256" key="2">
    <source>
        <dbReference type="ARBA" id="ARBA00023315"/>
    </source>
</evidence>
<dbReference type="InterPro" id="IPR036568">
    <property type="entry name" value="GGCT-like_sf"/>
</dbReference>
<dbReference type="Gene3D" id="3.10.490.10">
    <property type="entry name" value="Gamma-glutamyl cyclotransferase-like"/>
    <property type="match status" value="1"/>
</dbReference>
<name>A0ABP9LBC0_9GAMM</name>
<dbReference type="InterPro" id="IPR016181">
    <property type="entry name" value="Acyl_CoA_acyltransferase"/>
</dbReference>
<organism evidence="4 5">
    <name type="scientific">Lysobacter panacisoli</name>
    <dbReference type="NCBI Taxonomy" id="1255263"/>
    <lineage>
        <taxon>Bacteria</taxon>
        <taxon>Pseudomonadati</taxon>
        <taxon>Pseudomonadota</taxon>
        <taxon>Gammaproteobacteria</taxon>
        <taxon>Lysobacterales</taxon>
        <taxon>Lysobacteraceae</taxon>
        <taxon>Lysobacter</taxon>
    </lineage>
</organism>
<keyword evidence="5" id="KW-1185">Reference proteome</keyword>
<proteinExistence type="predicted"/>
<accession>A0ABP9LBC0</accession>
<dbReference type="PANTHER" id="PTHR43877:SF2">
    <property type="entry name" value="AMINOALKYLPHOSPHONATE N-ACETYLTRANSFERASE-RELATED"/>
    <property type="match status" value="1"/>
</dbReference>
<keyword evidence="2" id="KW-0012">Acyltransferase</keyword>
<dbReference type="InterPro" id="IPR050832">
    <property type="entry name" value="Bact_Acetyltransf"/>
</dbReference>
<dbReference type="PANTHER" id="PTHR43877">
    <property type="entry name" value="AMINOALKYLPHOSPHONATE N-ACETYLTRANSFERASE-RELATED-RELATED"/>
    <property type="match status" value="1"/>
</dbReference>
<dbReference type="CDD" id="cd06661">
    <property type="entry name" value="GGCT_like"/>
    <property type="match status" value="1"/>
</dbReference>
<dbReference type="Gene3D" id="3.40.630.30">
    <property type="match status" value="1"/>
</dbReference>
<dbReference type="PROSITE" id="PS51186">
    <property type="entry name" value="GNAT"/>
    <property type="match status" value="1"/>
</dbReference>
<dbReference type="SUPFAM" id="SSF55729">
    <property type="entry name" value="Acyl-CoA N-acyltransferases (Nat)"/>
    <property type="match status" value="1"/>
</dbReference>
<feature type="domain" description="N-acetyltransferase" evidence="3">
    <location>
        <begin position="3"/>
        <end position="150"/>
    </location>
</feature>
<dbReference type="EMBL" id="BAABKY010000001">
    <property type="protein sequence ID" value="GAA5071841.1"/>
    <property type="molecule type" value="Genomic_DNA"/>
</dbReference>
<dbReference type="Pfam" id="PF00583">
    <property type="entry name" value="Acetyltransf_1"/>
    <property type="match status" value="1"/>
</dbReference>
<protein>
    <recommendedName>
        <fullName evidence="3">N-acetyltransferase domain-containing protein</fullName>
    </recommendedName>
</protein>
<dbReference type="SUPFAM" id="SSF110857">
    <property type="entry name" value="Gamma-glutamyl cyclotransferase-like"/>
    <property type="match status" value="1"/>
</dbReference>
<dbReference type="InterPro" id="IPR000182">
    <property type="entry name" value="GNAT_dom"/>
</dbReference>
<dbReference type="Pfam" id="PF06094">
    <property type="entry name" value="GGACT"/>
    <property type="match status" value="1"/>
</dbReference>
<keyword evidence="1" id="KW-0808">Transferase</keyword>
<evidence type="ECO:0000259" key="3">
    <source>
        <dbReference type="PROSITE" id="PS51186"/>
    </source>
</evidence>